<dbReference type="Gene3D" id="3.30.1360.40">
    <property type="match status" value="1"/>
</dbReference>
<keyword evidence="1" id="KW-0547">Nucleotide-binding</keyword>
<proteinExistence type="predicted"/>
<dbReference type="Proteomes" id="UP001222118">
    <property type="component" value="Chromosome"/>
</dbReference>
<dbReference type="SUPFAM" id="SSF160467">
    <property type="entry name" value="PH0987 N-terminal domain-like"/>
    <property type="match status" value="1"/>
</dbReference>
<dbReference type="EMBL" id="CP118247">
    <property type="protein sequence ID" value="WDR05837.1"/>
    <property type="molecule type" value="Genomic_DNA"/>
</dbReference>
<evidence type="ECO:0000313" key="5">
    <source>
        <dbReference type="EMBL" id="WDR05837.1"/>
    </source>
</evidence>
<dbReference type="Gene3D" id="2.40.100.10">
    <property type="entry name" value="Cyclophilin-like"/>
    <property type="match status" value="1"/>
</dbReference>
<dbReference type="InterPro" id="IPR029000">
    <property type="entry name" value="Cyclophilin-like_dom_sf"/>
</dbReference>
<evidence type="ECO:0000256" key="1">
    <source>
        <dbReference type="ARBA" id="ARBA00022741"/>
    </source>
</evidence>
<organism evidence="5 6">
    <name type="scientific">Devosia rhodophyticola</name>
    <dbReference type="NCBI Taxonomy" id="3026423"/>
    <lineage>
        <taxon>Bacteria</taxon>
        <taxon>Pseudomonadati</taxon>
        <taxon>Pseudomonadota</taxon>
        <taxon>Alphaproteobacteria</taxon>
        <taxon>Hyphomicrobiales</taxon>
        <taxon>Devosiaceae</taxon>
        <taxon>Devosia</taxon>
    </lineage>
</organism>
<evidence type="ECO:0000259" key="4">
    <source>
        <dbReference type="SMART" id="SM00796"/>
    </source>
</evidence>
<dbReference type="PANTHER" id="PTHR34698">
    <property type="entry name" value="5-OXOPROLINASE SUBUNIT B"/>
    <property type="match status" value="1"/>
</dbReference>
<keyword evidence="2" id="KW-0378">Hydrolase</keyword>
<name>A0ABY7YX84_9HYPH</name>
<protein>
    <submittedName>
        <fullName evidence="5">Carboxyltransferase domain-containing protein</fullName>
    </submittedName>
</protein>
<feature type="domain" description="Carboxyltransferase" evidence="4">
    <location>
        <begin position="10"/>
        <end position="211"/>
    </location>
</feature>
<reference evidence="5 6" key="1">
    <citation type="submission" date="2023-02" db="EMBL/GenBank/DDBJ databases">
        <title>Devosia chondri sp. nov., isolated from the phycosphere of marine algae.</title>
        <authorList>
            <person name="Kim J.M."/>
            <person name="Lee J.K."/>
            <person name="Choi B.J."/>
            <person name="Bayburt H."/>
            <person name="Jeon C.O."/>
        </authorList>
    </citation>
    <scope>NUCLEOTIDE SEQUENCE [LARGE SCALE GENOMIC DNA]</scope>
    <source>
        <strain evidence="5 6">G2-5</strain>
    </source>
</reference>
<keyword evidence="6" id="KW-1185">Reference proteome</keyword>
<evidence type="ECO:0000313" key="6">
    <source>
        <dbReference type="Proteomes" id="UP001222118"/>
    </source>
</evidence>
<evidence type="ECO:0000256" key="3">
    <source>
        <dbReference type="ARBA" id="ARBA00022840"/>
    </source>
</evidence>
<accession>A0ABY7YX84</accession>
<gene>
    <name evidence="5" type="ORF">PSQ90_16600</name>
</gene>
<dbReference type="RefSeq" id="WP_282211355.1">
    <property type="nucleotide sequence ID" value="NZ_CP118247.1"/>
</dbReference>
<evidence type="ECO:0000256" key="2">
    <source>
        <dbReference type="ARBA" id="ARBA00022801"/>
    </source>
</evidence>
<dbReference type="InterPro" id="IPR003833">
    <property type="entry name" value="CT_C_D"/>
</dbReference>
<dbReference type="Pfam" id="PF02682">
    <property type="entry name" value="CT_C_D"/>
    <property type="match status" value="1"/>
</dbReference>
<dbReference type="SUPFAM" id="SSF50891">
    <property type="entry name" value="Cyclophilin-like"/>
    <property type="match status" value="1"/>
</dbReference>
<keyword evidence="3" id="KW-0067">ATP-binding</keyword>
<dbReference type="SMART" id="SM00796">
    <property type="entry name" value="AHS1"/>
    <property type="match status" value="1"/>
</dbReference>
<dbReference type="InterPro" id="IPR010016">
    <property type="entry name" value="PxpB"/>
</dbReference>
<sequence length="223" mass="23837">MADKIQELRPKIVPLGDRALLVRFATSLSAEANAAAIGFAQNLADAPPQGALEIVPSLVSVQINYDPTQISGSQLSAELSLRYWGMKAEPSGPARTWKMPTRFGGAAGPDLEAVANSLELTVNQFILAHNAAELRILATGFAPGFVYAGFHEANLQVPRRAKVRDHVSPGSILFAVGQTAIAATPIPTGWHVIGQTDFRNFDPSMQPPTKLRAGDRLIFEAVS</sequence>
<dbReference type="PANTHER" id="PTHR34698:SF2">
    <property type="entry name" value="5-OXOPROLINASE SUBUNIT B"/>
    <property type="match status" value="1"/>
</dbReference>